<dbReference type="AlphaFoldDB" id="A0A4P6F6K3"/>
<protein>
    <submittedName>
        <fullName evidence="5">DUF916 domain-containing protein</fullName>
    </submittedName>
</protein>
<keyword evidence="2" id="KW-1133">Transmembrane helix</keyword>
<feature type="signal peptide" evidence="3">
    <location>
        <begin position="1"/>
        <end position="28"/>
    </location>
</feature>
<organism evidence="5 6">
    <name type="scientific">Xylanimonas protaetiae</name>
    <dbReference type="NCBI Taxonomy" id="2509457"/>
    <lineage>
        <taxon>Bacteria</taxon>
        <taxon>Bacillati</taxon>
        <taxon>Actinomycetota</taxon>
        <taxon>Actinomycetes</taxon>
        <taxon>Micrococcales</taxon>
        <taxon>Promicromonosporaceae</taxon>
        <taxon>Xylanimonas</taxon>
    </lineage>
</organism>
<dbReference type="KEGG" id="xya:ET471_15585"/>
<feature type="compositionally biased region" description="Low complexity" evidence="1">
    <location>
        <begin position="30"/>
        <end position="40"/>
    </location>
</feature>
<gene>
    <name evidence="5" type="ORF">ET471_15585</name>
</gene>
<keyword evidence="2" id="KW-0812">Transmembrane</keyword>
<dbReference type="RefSeq" id="WP_129189796.1">
    <property type="nucleotide sequence ID" value="NZ_CP035493.1"/>
</dbReference>
<name>A0A4P6F6K3_9MICO</name>
<keyword evidence="6" id="KW-1185">Reference proteome</keyword>
<keyword evidence="2" id="KW-0472">Membrane</keyword>
<feature type="transmembrane region" description="Helical" evidence="2">
    <location>
        <begin position="306"/>
        <end position="326"/>
    </location>
</feature>
<accession>A0A4P6F6K3</accession>
<dbReference type="Pfam" id="PF06030">
    <property type="entry name" value="WxLIP_PGBD"/>
    <property type="match status" value="1"/>
</dbReference>
<dbReference type="InterPro" id="IPR010317">
    <property type="entry name" value="WxLIP_PGBD"/>
</dbReference>
<dbReference type="OrthoDB" id="4336304at2"/>
<evidence type="ECO:0000256" key="1">
    <source>
        <dbReference type="SAM" id="MobiDB-lite"/>
    </source>
</evidence>
<feature type="domain" description="WxL Interacting Protein peptidoglycan binding" evidence="4">
    <location>
        <begin position="53"/>
        <end position="157"/>
    </location>
</feature>
<dbReference type="EMBL" id="CP035493">
    <property type="protein sequence ID" value="QAY71274.1"/>
    <property type="molecule type" value="Genomic_DNA"/>
</dbReference>
<reference evidence="5 6" key="1">
    <citation type="submission" date="2019-01" db="EMBL/GenBank/DDBJ databases">
        <title>Genome sequencing of strain FW10M-9.</title>
        <authorList>
            <person name="Heo J."/>
            <person name="Kim S.-J."/>
            <person name="Kim J.-S."/>
            <person name="Hong S.-B."/>
            <person name="Kwon S.-W."/>
        </authorList>
    </citation>
    <scope>NUCLEOTIDE SEQUENCE [LARGE SCALE GENOMIC DNA]</scope>
    <source>
        <strain evidence="5 6">FW10M-9</strain>
    </source>
</reference>
<feature type="chain" id="PRO_5038590759" evidence="3">
    <location>
        <begin position="29"/>
        <end position="374"/>
    </location>
</feature>
<feature type="region of interest" description="Disordered" evidence="1">
    <location>
        <begin position="347"/>
        <end position="374"/>
    </location>
</feature>
<keyword evidence="3" id="KW-0732">Signal</keyword>
<evidence type="ECO:0000313" key="5">
    <source>
        <dbReference type="EMBL" id="QAY71274.1"/>
    </source>
</evidence>
<proteinExistence type="predicted"/>
<evidence type="ECO:0000256" key="3">
    <source>
        <dbReference type="SAM" id="SignalP"/>
    </source>
</evidence>
<feature type="region of interest" description="Disordered" evidence="1">
    <location>
        <begin position="30"/>
        <end position="49"/>
    </location>
</feature>
<dbReference type="Proteomes" id="UP000292118">
    <property type="component" value="Chromosome"/>
</dbReference>
<sequence>MRTIVRRTLAPTFAVAAALLALAAPAVADDTPAAEPAPTTWQVAPSGQGGPGQRPYFVLEAAPGAVVSDVVGITNLSTQEITLRVFATDARTAASGDFDLLASAQEPQDVGAWTTFDSPDVAPDGTLTLPARSRVDVPFHITIPANATPGDHVGGIVTSLPSVRTTGTGEQVVVDARVAARTYLSVTGDLVPRLQVGDVRAHRTGSFWNPFDGDVEVTWTVTNTGNLRLTGTQHVAVDGVLGWGAADAAGPALPELLPGSAVEQTATLHGVPAAVLLTLTGSLQPVDATGRVAAVTAVPFTATLHAFPWVALLALALLAALGWLVVRAVRRRRATARQVAELQERLAAAASGGDTAETSGGEPAAADAPSGDRA</sequence>
<evidence type="ECO:0000313" key="6">
    <source>
        <dbReference type="Proteomes" id="UP000292118"/>
    </source>
</evidence>
<evidence type="ECO:0000256" key="2">
    <source>
        <dbReference type="SAM" id="Phobius"/>
    </source>
</evidence>
<evidence type="ECO:0000259" key="4">
    <source>
        <dbReference type="Pfam" id="PF06030"/>
    </source>
</evidence>